<dbReference type="Gene3D" id="1.10.357.10">
    <property type="entry name" value="Tetracycline Repressor, domain 2"/>
    <property type="match status" value="1"/>
</dbReference>
<dbReference type="PANTHER" id="PTHR30055:SF238">
    <property type="entry name" value="MYCOFACTOCIN BIOSYNTHESIS TRANSCRIPTIONAL REGULATOR MFTR-RELATED"/>
    <property type="match status" value="1"/>
</dbReference>
<keyword evidence="3" id="KW-0804">Transcription</keyword>
<comment type="caution">
    <text evidence="6">The sequence shown here is derived from an EMBL/GenBank/DDBJ whole genome shotgun (WGS) entry which is preliminary data.</text>
</comment>
<dbReference type="SUPFAM" id="SSF48498">
    <property type="entry name" value="Tetracyclin repressor-like, C-terminal domain"/>
    <property type="match status" value="1"/>
</dbReference>
<dbReference type="InterPro" id="IPR036271">
    <property type="entry name" value="Tet_transcr_reg_TetR-rel_C_sf"/>
</dbReference>
<dbReference type="Pfam" id="PF00440">
    <property type="entry name" value="TetR_N"/>
    <property type="match status" value="1"/>
</dbReference>
<evidence type="ECO:0000259" key="5">
    <source>
        <dbReference type="PROSITE" id="PS50977"/>
    </source>
</evidence>
<dbReference type="PRINTS" id="PR00455">
    <property type="entry name" value="HTHTETR"/>
</dbReference>
<evidence type="ECO:0000256" key="4">
    <source>
        <dbReference type="PROSITE-ProRule" id="PRU00335"/>
    </source>
</evidence>
<dbReference type="RefSeq" id="WP_013675342.1">
    <property type="nucleotide sequence ID" value="NZ_BAABKS010000074.1"/>
</dbReference>
<protein>
    <submittedName>
        <fullName evidence="6">TetR/AcrR family transcriptional regulator</fullName>
    </submittedName>
</protein>
<keyword evidence="1" id="KW-0805">Transcription regulation</keyword>
<reference evidence="7" key="1">
    <citation type="journal article" date="2019" name="Int. J. Syst. Evol. Microbiol.">
        <title>The Global Catalogue of Microorganisms (GCM) 10K type strain sequencing project: providing services to taxonomists for standard genome sequencing and annotation.</title>
        <authorList>
            <consortium name="The Broad Institute Genomics Platform"/>
            <consortium name="The Broad Institute Genome Sequencing Center for Infectious Disease"/>
            <person name="Wu L."/>
            <person name="Ma J."/>
        </authorList>
    </citation>
    <scope>NUCLEOTIDE SEQUENCE [LARGE SCALE GENOMIC DNA]</scope>
    <source>
        <strain evidence="7">CCUG 49018</strain>
    </source>
</reference>
<dbReference type="EMBL" id="JBHTMB010000161">
    <property type="protein sequence ID" value="MFD1235384.1"/>
    <property type="molecule type" value="Genomic_DNA"/>
</dbReference>
<dbReference type="SUPFAM" id="SSF46689">
    <property type="entry name" value="Homeodomain-like"/>
    <property type="match status" value="1"/>
</dbReference>
<evidence type="ECO:0000313" key="7">
    <source>
        <dbReference type="Proteomes" id="UP001597182"/>
    </source>
</evidence>
<evidence type="ECO:0000256" key="3">
    <source>
        <dbReference type="ARBA" id="ARBA00023163"/>
    </source>
</evidence>
<keyword evidence="2 4" id="KW-0238">DNA-binding</keyword>
<dbReference type="PROSITE" id="PS50977">
    <property type="entry name" value="HTH_TETR_2"/>
    <property type="match status" value="1"/>
</dbReference>
<evidence type="ECO:0000256" key="2">
    <source>
        <dbReference type="ARBA" id="ARBA00023125"/>
    </source>
</evidence>
<dbReference type="InterPro" id="IPR001647">
    <property type="entry name" value="HTH_TetR"/>
</dbReference>
<accession>A0ABW3VMP4</accession>
<dbReference type="Pfam" id="PF17932">
    <property type="entry name" value="TetR_C_24"/>
    <property type="match status" value="1"/>
</dbReference>
<keyword evidence="7" id="KW-1185">Reference proteome</keyword>
<dbReference type="InterPro" id="IPR041490">
    <property type="entry name" value="KstR2_TetR_C"/>
</dbReference>
<evidence type="ECO:0000313" key="6">
    <source>
        <dbReference type="EMBL" id="MFD1235384.1"/>
    </source>
</evidence>
<proteinExistence type="predicted"/>
<feature type="DNA-binding region" description="H-T-H motif" evidence="4">
    <location>
        <begin position="27"/>
        <end position="46"/>
    </location>
</feature>
<gene>
    <name evidence="6" type="ORF">ACFQ34_19020</name>
</gene>
<dbReference type="PANTHER" id="PTHR30055">
    <property type="entry name" value="HTH-TYPE TRANSCRIPTIONAL REGULATOR RUTR"/>
    <property type="match status" value="1"/>
</dbReference>
<dbReference type="InterPro" id="IPR009057">
    <property type="entry name" value="Homeodomain-like_sf"/>
</dbReference>
<name>A0ABW3VMP4_9PSEU</name>
<feature type="domain" description="HTH tetR-type" evidence="5">
    <location>
        <begin position="4"/>
        <end position="64"/>
    </location>
</feature>
<dbReference type="InterPro" id="IPR050109">
    <property type="entry name" value="HTH-type_TetR-like_transc_reg"/>
</dbReference>
<sequence>MTKIRSRQQLVEAAAEVFADKGYAATRIEDIAAALGVMQGSLYYHVGSKAALHRLVVLHHLRLLTAGLDAIVASSAEPAQKLRSAILGHLAHAEQHLIEAPDWFSDPTRSADITEDEIAEHREAVLRYRAGWAAIVEEGMARGEIAAGTDATAVAISLVSMCDYVSYWFRRDGARRIEEVAALQHEIVWSGISAPRVDADRPSTSRG</sequence>
<organism evidence="6 7">
    <name type="scientific">Pseudonocardia benzenivorans</name>
    <dbReference type="NCBI Taxonomy" id="228005"/>
    <lineage>
        <taxon>Bacteria</taxon>
        <taxon>Bacillati</taxon>
        <taxon>Actinomycetota</taxon>
        <taxon>Actinomycetes</taxon>
        <taxon>Pseudonocardiales</taxon>
        <taxon>Pseudonocardiaceae</taxon>
        <taxon>Pseudonocardia</taxon>
    </lineage>
</organism>
<dbReference type="Gene3D" id="1.10.10.60">
    <property type="entry name" value="Homeodomain-like"/>
    <property type="match status" value="1"/>
</dbReference>
<dbReference type="Proteomes" id="UP001597182">
    <property type="component" value="Unassembled WGS sequence"/>
</dbReference>
<evidence type="ECO:0000256" key="1">
    <source>
        <dbReference type="ARBA" id="ARBA00023015"/>
    </source>
</evidence>